<dbReference type="PANTHER" id="PTHR12276:SF110">
    <property type="entry name" value="EPSIN-1-RELATED"/>
    <property type="match status" value="1"/>
</dbReference>
<dbReference type="CDD" id="cd16991">
    <property type="entry name" value="ENTH_Ent1_Ent2"/>
    <property type="match status" value="1"/>
</dbReference>
<dbReference type="GO" id="GO:0005768">
    <property type="term" value="C:endosome"/>
    <property type="evidence" value="ECO:0007669"/>
    <property type="project" value="TreeGrafter"/>
</dbReference>
<evidence type="ECO:0000313" key="9">
    <source>
        <dbReference type="EMBL" id="OCH90523.1"/>
    </source>
</evidence>
<organism evidence="9 10">
    <name type="scientific">Obba rivulosa</name>
    <dbReference type="NCBI Taxonomy" id="1052685"/>
    <lineage>
        <taxon>Eukaryota</taxon>
        <taxon>Fungi</taxon>
        <taxon>Dikarya</taxon>
        <taxon>Basidiomycota</taxon>
        <taxon>Agaricomycotina</taxon>
        <taxon>Agaricomycetes</taxon>
        <taxon>Polyporales</taxon>
        <taxon>Gelatoporiaceae</taxon>
        <taxon>Obba</taxon>
    </lineage>
</organism>
<dbReference type="InterPro" id="IPR008942">
    <property type="entry name" value="ENTH_VHS"/>
</dbReference>
<dbReference type="PANTHER" id="PTHR12276">
    <property type="entry name" value="EPSIN/ENT-RELATED"/>
    <property type="match status" value="1"/>
</dbReference>
<feature type="compositionally biased region" description="Basic and acidic residues" evidence="7">
    <location>
        <begin position="146"/>
        <end position="173"/>
    </location>
</feature>
<dbReference type="Gene3D" id="1.25.40.90">
    <property type="match status" value="1"/>
</dbReference>
<dbReference type="GO" id="GO:0005543">
    <property type="term" value="F:phospholipid binding"/>
    <property type="evidence" value="ECO:0007669"/>
    <property type="project" value="TreeGrafter"/>
</dbReference>
<proteinExistence type="inferred from homology"/>
<dbReference type="GO" id="GO:0006897">
    <property type="term" value="P:endocytosis"/>
    <property type="evidence" value="ECO:0007669"/>
    <property type="project" value="TreeGrafter"/>
</dbReference>
<keyword evidence="6" id="KW-0175">Coiled coil</keyword>
<evidence type="ECO:0000256" key="7">
    <source>
        <dbReference type="SAM" id="MobiDB-lite"/>
    </source>
</evidence>
<keyword evidence="5" id="KW-0446">Lipid-binding</keyword>
<evidence type="ECO:0000256" key="2">
    <source>
        <dbReference type="ARBA" id="ARBA00010130"/>
    </source>
</evidence>
<dbReference type="GO" id="GO:0005886">
    <property type="term" value="C:plasma membrane"/>
    <property type="evidence" value="ECO:0007669"/>
    <property type="project" value="TreeGrafter"/>
</dbReference>
<dbReference type="SMART" id="SM00726">
    <property type="entry name" value="UIM"/>
    <property type="match status" value="2"/>
</dbReference>
<dbReference type="EMBL" id="KV722402">
    <property type="protein sequence ID" value="OCH90523.1"/>
    <property type="molecule type" value="Genomic_DNA"/>
</dbReference>
<dbReference type="GO" id="GO:0030276">
    <property type="term" value="F:clathrin binding"/>
    <property type="evidence" value="ECO:0007669"/>
    <property type="project" value="TreeGrafter"/>
</dbReference>
<name>A0A8E2DNN0_9APHY</name>
<feature type="compositionally biased region" description="Polar residues" evidence="7">
    <location>
        <begin position="475"/>
        <end position="487"/>
    </location>
</feature>
<feature type="region of interest" description="Disordered" evidence="7">
    <location>
        <begin position="146"/>
        <end position="195"/>
    </location>
</feature>
<evidence type="ECO:0000256" key="1">
    <source>
        <dbReference type="ARBA" id="ARBA00004496"/>
    </source>
</evidence>
<sequence length="495" mass="56063">MSLQHFGKGALRTAKNYTKGYSHTQTKVRDATCNEPWPPSGKIMHELAQLSYNQEDFIEIMEILDKRLNDKGKNWKHVFKSLTVLDYLLHSGSENVILYCKENLYIIKTLREFQYIDEEGRDQGANVRQKAKDIVNLLQDDSRLREQRKSRAVMRERMSRGRSGYDLDQPRHETSRRRSLPRTNGRSKEDEDLQRAIEESKRSLAKDTLNAEDRDLQRAIQLSQEEEQKRAKALADSSLISLFDEQNQPANSGNLIDSSLPFQYTNGIQPQFTAVQPQFTSLQPQFTAIQPQFTSFNPYQQQAQQEALQAQYMLQQQQELQAQQQQQELLAFQQAQLQQAQQEEWLRQQQLLQQQQTAAQPLPPQPTGLGSNNPFAQPTSFASSPSSLGPAASPVSFNLTGTYASRKNTASAPPAPREPERQQTLGGRGRAGQEHAHLANLFAARGEDGVDTFGNVGQLRLFATEAGRVAAQRTGPASHNPFSQNLPREQPFFQV</sequence>
<evidence type="ECO:0000256" key="3">
    <source>
        <dbReference type="ARBA" id="ARBA00022490"/>
    </source>
</evidence>
<evidence type="ECO:0000256" key="4">
    <source>
        <dbReference type="ARBA" id="ARBA00022553"/>
    </source>
</evidence>
<dbReference type="Proteomes" id="UP000250043">
    <property type="component" value="Unassembled WGS sequence"/>
</dbReference>
<keyword evidence="4" id="KW-0597">Phosphoprotein</keyword>
<dbReference type="PROSITE" id="PS50330">
    <property type="entry name" value="UIM"/>
    <property type="match status" value="2"/>
</dbReference>
<feature type="compositionally biased region" description="Basic and acidic residues" evidence="7">
    <location>
        <begin position="186"/>
        <end position="195"/>
    </location>
</feature>
<evidence type="ECO:0000256" key="6">
    <source>
        <dbReference type="SAM" id="Coils"/>
    </source>
</evidence>
<dbReference type="AlphaFoldDB" id="A0A8E2DNN0"/>
<feature type="compositionally biased region" description="Low complexity" evidence="7">
    <location>
        <begin position="376"/>
        <end position="393"/>
    </location>
</feature>
<dbReference type="OrthoDB" id="4033880at2759"/>
<dbReference type="SUPFAM" id="SSF48464">
    <property type="entry name" value="ENTH/VHS domain"/>
    <property type="match status" value="1"/>
</dbReference>
<evidence type="ECO:0000259" key="8">
    <source>
        <dbReference type="PROSITE" id="PS50942"/>
    </source>
</evidence>
<dbReference type="GO" id="GO:0007015">
    <property type="term" value="P:actin filament organization"/>
    <property type="evidence" value="ECO:0007669"/>
    <property type="project" value="TreeGrafter"/>
</dbReference>
<dbReference type="PROSITE" id="PS50942">
    <property type="entry name" value="ENTH"/>
    <property type="match status" value="1"/>
</dbReference>
<comment type="similarity">
    <text evidence="2">Belongs to the epsin family.</text>
</comment>
<feature type="coiled-coil region" evidence="6">
    <location>
        <begin position="315"/>
        <end position="343"/>
    </location>
</feature>
<dbReference type="InterPro" id="IPR003903">
    <property type="entry name" value="UIM_dom"/>
</dbReference>
<protein>
    <submittedName>
        <fullName evidence="9">ENTH-domain-containing protein</fullName>
    </submittedName>
</protein>
<accession>A0A8E2DNN0</accession>
<feature type="region of interest" description="Disordered" evidence="7">
    <location>
        <begin position="356"/>
        <end position="393"/>
    </location>
</feature>
<dbReference type="GO" id="GO:0030125">
    <property type="term" value="C:clathrin vesicle coat"/>
    <property type="evidence" value="ECO:0007669"/>
    <property type="project" value="TreeGrafter"/>
</dbReference>
<evidence type="ECO:0000313" key="10">
    <source>
        <dbReference type="Proteomes" id="UP000250043"/>
    </source>
</evidence>
<dbReference type="FunFam" id="1.25.40.90:FF:000006">
    <property type="entry name" value="Clathrin interactor 1"/>
    <property type="match status" value="1"/>
</dbReference>
<feature type="region of interest" description="Disordered" evidence="7">
    <location>
        <begin position="405"/>
        <end position="433"/>
    </location>
</feature>
<gene>
    <name evidence="9" type="ORF">OBBRIDRAFT_812657</name>
</gene>
<feature type="domain" description="ENTH" evidence="8">
    <location>
        <begin position="16"/>
        <end position="148"/>
    </location>
</feature>
<keyword evidence="10" id="KW-1185">Reference proteome</keyword>
<dbReference type="Pfam" id="PF01417">
    <property type="entry name" value="ENTH"/>
    <property type="match status" value="1"/>
</dbReference>
<keyword evidence="3" id="KW-0963">Cytoplasm</keyword>
<feature type="region of interest" description="Disordered" evidence="7">
    <location>
        <begin position="474"/>
        <end position="495"/>
    </location>
</feature>
<reference evidence="9 10" key="1">
    <citation type="submission" date="2016-07" db="EMBL/GenBank/DDBJ databases">
        <title>Draft genome of the white-rot fungus Obba rivulosa 3A-2.</title>
        <authorList>
            <consortium name="DOE Joint Genome Institute"/>
            <person name="Miettinen O."/>
            <person name="Riley R."/>
            <person name="Acob R."/>
            <person name="Barry K."/>
            <person name="Cullen D."/>
            <person name="De Vries R."/>
            <person name="Hainaut M."/>
            <person name="Hatakka A."/>
            <person name="Henrissat B."/>
            <person name="Hilden K."/>
            <person name="Kuo R."/>
            <person name="Labutti K."/>
            <person name="Lipzen A."/>
            <person name="Makela M.R."/>
            <person name="Sandor L."/>
            <person name="Spatafora J.W."/>
            <person name="Grigoriev I.V."/>
            <person name="Hibbett D.S."/>
        </authorList>
    </citation>
    <scope>NUCLEOTIDE SEQUENCE [LARGE SCALE GENOMIC DNA]</scope>
    <source>
        <strain evidence="9 10">3A-2</strain>
    </source>
</reference>
<dbReference type="SMART" id="SM00273">
    <property type="entry name" value="ENTH"/>
    <property type="match status" value="1"/>
</dbReference>
<comment type="subcellular location">
    <subcellularLocation>
        <location evidence="1">Cytoplasm</location>
    </subcellularLocation>
</comment>
<dbReference type="InterPro" id="IPR013809">
    <property type="entry name" value="ENTH"/>
</dbReference>
<evidence type="ECO:0000256" key="5">
    <source>
        <dbReference type="ARBA" id="ARBA00023121"/>
    </source>
</evidence>